<organism evidence="6 7">
    <name type="scientific">Acetobacterium fimetarium</name>
    <dbReference type="NCBI Taxonomy" id="52691"/>
    <lineage>
        <taxon>Bacteria</taxon>
        <taxon>Bacillati</taxon>
        <taxon>Bacillota</taxon>
        <taxon>Clostridia</taxon>
        <taxon>Eubacteriales</taxon>
        <taxon>Eubacteriaceae</taxon>
        <taxon>Acetobacterium</taxon>
    </lineage>
</organism>
<dbReference type="SUPFAM" id="SSF55073">
    <property type="entry name" value="Nucleotide cyclase"/>
    <property type="match status" value="1"/>
</dbReference>
<dbReference type="SUPFAM" id="SSF55785">
    <property type="entry name" value="PYP-like sensor domain (PAS domain)"/>
    <property type="match status" value="1"/>
</dbReference>
<keyword evidence="1" id="KW-1133">Transmembrane helix</keyword>
<dbReference type="InterPro" id="IPR003607">
    <property type="entry name" value="HD/PDEase_dom"/>
</dbReference>
<evidence type="ECO:0000259" key="2">
    <source>
        <dbReference type="PROSITE" id="PS50112"/>
    </source>
</evidence>
<feature type="domain" description="HD-GYP" evidence="5">
    <location>
        <begin position="613"/>
        <end position="802"/>
    </location>
</feature>
<keyword evidence="7" id="KW-1185">Reference proteome</keyword>
<dbReference type="SMART" id="SM00267">
    <property type="entry name" value="GGDEF"/>
    <property type="match status" value="1"/>
</dbReference>
<dbReference type="InterPro" id="IPR000160">
    <property type="entry name" value="GGDEF_dom"/>
</dbReference>
<dbReference type="CDD" id="cd01949">
    <property type="entry name" value="GGDEF"/>
    <property type="match status" value="1"/>
</dbReference>
<feature type="transmembrane region" description="Helical" evidence="1">
    <location>
        <begin position="104"/>
        <end position="127"/>
    </location>
</feature>
<dbReference type="InterPro" id="IPR006674">
    <property type="entry name" value="HD_domain"/>
</dbReference>
<dbReference type="PROSITE" id="PS50112">
    <property type="entry name" value="PAS"/>
    <property type="match status" value="1"/>
</dbReference>
<evidence type="ECO:0000259" key="3">
    <source>
        <dbReference type="PROSITE" id="PS50887"/>
    </source>
</evidence>
<reference evidence="6 7" key="1">
    <citation type="journal article" date="2020" name="mSystems">
        <title>Defining Genomic and Predicted Metabolic Features of the Acetobacterium Genus.</title>
        <authorList>
            <person name="Ross D.E."/>
            <person name="Marshall C.W."/>
            <person name="Gulliver D."/>
            <person name="May H.D."/>
            <person name="Norman R.S."/>
        </authorList>
    </citation>
    <scope>NUCLEOTIDE SEQUENCE [LARGE SCALE GENOMIC DNA]</scope>
    <source>
        <strain evidence="6 7">DSM 8238</strain>
    </source>
</reference>
<accession>A0ABR6WR11</accession>
<dbReference type="InterPro" id="IPR029787">
    <property type="entry name" value="Nucleotide_cyclase"/>
</dbReference>
<evidence type="ECO:0000256" key="1">
    <source>
        <dbReference type="SAM" id="Phobius"/>
    </source>
</evidence>
<dbReference type="InterPro" id="IPR031621">
    <property type="entry name" value="HisKA_7TM"/>
</dbReference>
<feature type="transmembrane region" description="Helical" evidence="1">
    <location>
        <begin position="69"/>
        <end position="92"/>
    </location>
</feature>
<dbReference type="Gene3D" id="1.10.3210.10">
    <property type="entry name" value="Hypothetical protein af1432"/>
    <property type="match status" value="1"/>
</dbReference>
<dbReference type="InterPro" id="IPR013656">
    <property type="entry name" value="PAS_4"/>
</dbReference>
<evidence type="ECO:0000259" key="5">
    <source>
        <dbReference type="PROSITE" id="PS51832"/>
    </source>
</evidence>
<dbReference type="InterPro" id="IPR037522">
    <property type="entry name" value="HD_GYP_dom"/>
</dbReference>
<dbReference type="PANTHER" id="PTHR43155:SF2">
    <property type="entry name" value="CYCLIC DI-GMP PHOSPHODIESTERASE PA4108"/>
    <property type="match status" value="1"/>
</dbReference>
<feature type="transmembrane region" description="Helical" evidence="1">
    <location>
        <begin position="37"/>
        <end position="57"/>
    </location>
</feature>
<dbReference type="InterPro" id="IPR000014">
    <property type="entry name" value="PAS"/>
</dbReference>
<dbReference type="PANTHER" id="PTHR43155">
    <property type="entry name" value="CYCLIC DI-GMP PHOSPHODIESTERASE PA4108-RELATED"/>
    <property type="match status" value="1"/>
</dbReference>
<dbReference type="PROSITE" id="PS50887">
    <property type="entry name" value="GGDEF"/>
    <property type="match status" value="1"/>
</dbReference>
<keyword evidence="1" id="KW-0472">Membrane</keyword>
<dbReference type="NCBIfam" id="TIGR00229">
    <property type="entry name" value="sensory_box"/>
    <property type="match status" value="1"/>
</dbReference>
<dbReference type="InterPro" id="IPR006675">
    <property type="entry name" value="HDIG_dom"/>
</dbReference>
<comment type="caution">
    <text evidence="6">The sequence shown here is derived from an EMBL/GenBank/DDBJ whole genome shotgun (WGS) entry which is preliminary data.</text>
</comment>
<dbReference type="InterPro" id="IPR043128">
    <property type="entry name" value="Rev_trsase/Diguanyl_cyclase"/>
</dbReference>
<dbReference type="SMART" id="SM00471">
    <property type="entry name" value="HDc"/>
    <property type="match status" value="1"/>
</dbReference>
<feature type="transmembrane region" description="Helical" evidence="1">
    <location>
        <begin position="182"/>
        <end position="200"/>
    </location>
</feature>
<feature type="transmembrane region" description="Helical" evidence="1">
    <location>
        <begin position="147"/>
        <end position="170"/>
    </location>
</feature>
<dbReference type="PROSITE" id="PS51831">
    <property type="entry name" value="HD"/>
    <property type="match status" value="1"/>
</dbReference>
<evidence type="ECO:0000313" key="6">
    <source>
        <dbReference type="EMBL" id="MBC3803058.1"/>
    </source>
</evidence>
<feature type="domain" description="HD" evidence="4">
    <location>
        <begin position="635"/>
        <end position="757"/>
    </location>
</feature>
<dbReference type="SUPFAM" id="SSF109604">
    <property type="entry name" value="HD-domain/PDEase-like"/>
    <property type="match status" value="1"/>
</dbReference>
<dbReference type="NCBIfam" id="TIGR00277">
    <property type="entry name" value="HDIG"/>
    <property type="match status" value="1"/>
</dbReference>
<evidence type="ECO:0000313" key="7">
    <source>
        <dbReference type="Proteomes" id="UP000603234"/>
    </source>
</evidence>
<dbReference type="NCBIfam" id="TIGR00254">
    <property type="entry name" value="GGDEF"/>
    <property type="match status" value="1"/>
</dbReference>
<feature type="domain" description="PAS" evidence="2">
    <location>
        <begin position="361"/>
        <end position="417"/>
    </location>
</feature>
<dbReference type="InterPro" id="IPR035965">
    <property type="entry name" value="PAS-like_dom_sf"/>
</dbReference>
<name>A0ABR6WR11_9FIRM</name>
<dbReference type="Pfam" id="PF13487">
    <property type="entry name" value="HD_5"/>
    <property type="match status" value="1"/>
</dbReference>
<protein>
    <submittedName>
        <fullName evidence="6">Diguanylate cyclase</fullName>
    </submittedName>
</protein>
<dbReference type="Gene3D" id="3.30.450.20">
    <property type="entry name" value="PAS domain"/>
    <property type="match status" value="1"/>
</dbReference>
<dbReference type="Pfam" id="PF00990">
    <property type="entry name" value="GGDEF"/>
    <property type="match status" value="1"/>
</dbReference>
<evidence type="ECO:0000259" key="4">
    <source>
        <dbReference type="PROSITE" id="PS51831"/>
    </source>
</evidence>
<feature type="domain" description="GGDEF" evidence="3">
    <location>
        <begin position="492"/>
        <end position="621"/>
    </location>
</feature>
<dbReference type="PROSITE" id="PS51832">
    <property type="entry name" value="HD_GYP"/>
    <property type="match status" value="1"/>
</dbReference>
<dbReference type="CDD" id="cd00130">
    <property type="entry name" value="PAS"/>
    <property type="match status" value="1"/>
</dbReference>
<gene>
    <name evidence="6" type="ORF">GH808_01195</name>
</gene>
<dbReference type="Gene3D" id="3.30.70.270">
    <property type="match status" value="1"/>
</dbReference>
<proteinExistence type="predicted"/>
<feature type="transmembrane region" description="Helical" evidence="1">
    <location>
        <begin position="6"/>
        <end position="25"/>
    </location>
</feature>
<sequence>MNFQKILLTLLIYTIPIISLAYVFVGTRLFKQKVNGLTNSFSYLMFASAVYAMGYFLELNCVDYNTFILVRNFEFLGILFIPAFAILFIADITKTNVQIGIKALLMAISGALWIVFLTDPVHHWIYQSIKLLPLNGFGVAYTTKACGYYFILAYYAAVLLFSMIAFPKAWRKSKTVSSKKSYRFLFITFQLPWFVLLFVASGSDIYFDPTPAVIFLVLSLIGINELKNDFFELEINRWKNTFINMDEMTFLINSYNEILYLNERAEEFWKEQKKNTREIVRILDRGDALRIPVKFMVNHEARWFYVNKNVFQRKRKLTSFILTDVTERHRAKKALKESEEKHRLLITQMTQGLAVHEVIQDESGKVTDFYFVDANESFAKLIGRNREDIIGKRSRELLQEIDDAHIEELVQVAISGEAYQYEDFLKGLGKYVEVVVYSPRYRQFAMIITDISNRKKAELEINYLSYHDYLTGLYNRRFYEAELIKLDRPENLPISMIMADVNGLKLINDSFGHTMGDELLVKAAHIISSTCPEGSVVARLGGDEFIVILPETDSFQVAEIVNELRARSLSERIGALDLSISFGYETKDNMEQDIQEIYKHAEDDMYRHKLYESSSVKSKTIDLIMNALYAKSRREMLHSKRVGKLCKQIAKEMNLGKDIVNQMGVAGLMHDIGKMGIDENILNKEAELDASEFQEIQRHPEIGFRILSSSDEFLEIARYVFEHHERWDGKGYPKNLIGKEISLQARIIGVADAFDAMTCDRSYRKGLSEEEAVAEIIRCSGTQFDPDVSRVFLEKVLKNDNF</sequence>
<dbReference type="CDD" id="cd00077">
    <property type="entry name" value="HDc"/>
    <property type="match status" value="1"/>
</dbReference>
<dbReference type="EMBL" id="WJBC01000001">
    <property type="protein sequence ID" value="MBC3803058.1"/>
    <property type="molecule type" value="Genomic_DNA"/>
</dbReference>
<dbReference type="Proteomes" id="UP000603234">
    <property type="component" value="Unassembled WGS sequence"/>
</dbReference>
<dbReference type="Pfam" id="PF16927">
    <property type="entry name" value="HisKA_7TM"/>
    <property type="match status" value="1"/>
</dbReference>
<dbReference type="RefSeq" id="WP_186840972.1">
    <property type="nucleotide sequence ID" value="NZ_WJBC01000001.1"/>
</dbReference>
<dbReference type="Pfam" id="PF08448">
    <property type="entry name" value="PAS_4"/>
    <property type="match status" value="1"/>
</dbReference>
<keyword evidence="1" id="KW-0812">Transmembrane</keyword>